<keyword evidence="1" id="KW-0732">Signal</keyword>
<dbReference type="Proteomes" id="UP000214747">
    <property type="component" value="Unassembled WGS sequence"/>
</dbReference>
<protein>
    <submittedName>
        <fullName evidence="2">Histidine phosphatase family protein</fullName>
    </submittedName>
</protein>
<accession>A0A225SWU0</accession>
<dbReference type="InterPro" id="IPR013078">
    <property type="entry name" value="His_Pase_superF_clade-1"/>
</dbReference>
<dbReference type="CDD" id="cd07040">
    <property type="entry name" value="HP"/>
    <property type="match status" value="1"/>
</dbReference>
<feature type="signal peptide" evidence="1">
    <location>
        <begin position="1"/>
        <end position="37"/>
    </location>
</feature>
<dbReference type="Gene3D" id="3.40.50.1240">
    <property type="entry name" value="Phosphoglycerate mutase-like"/>
    <property type="match status" value="1"/>
</dbReference>
<dbReference type="SUPFAM" id="SSF53254">
    <property type="entry name" value="Phosphoglycerate mutase-like"/>
    <property type="match status" value="1"/>
</dbReference>
<feature type="chain" id="PRO_5012172004" evidence="1">
    <location>
        <begin position="38"/>
        <end position="208"/>
    </location>
</feature>
<dbReference type="EMBL" id="NJGV01000005">
    <property type="protein sequence ID" value="OWY35452.1"/>
    <property type="molecule type" value="Genomic_DNA"/>
</dbReference>
<evidence type="ECO:0000313" key="3">
    <source>
        <dbReference type="Proteomes" id="UP000214747"/>
    </source>
</evidence>
<reference evidence="2 3" key="1">
    <citation type="journal article" date="2010" name="Int. J. Syst. Evol. Microbiol.">
        <title>Reclassification of Herbaspirillum putei as a later heterotypic synonym of Herbaspirillum huttiense, with the description of H. huttiense subsp. huttiense subsp. nov. and H. huttiense subsp. putei subsp. nov., comb. nov., and description of Herbaspirillum aquaticum sp. nov.</title>
        <authorList>
            <person name="Dobritsa A.P."/>
            <person name="Reddy M.C."/>
            <person name="Samadpour M."/>
        </authorList>
    </citation>
    <scope>NUCLEOTIDE SEQUENCE [LARGE SCALE GENOMIC DNA]</scope>
    <source>
        <strain evidence="2 3">IEH 4430</strain>
    </source>
</reference>
<evidence type="ECO:0000313" key="2">
    <source>
        <dbReference type="EMBL" id="OWY35452.1"/>
    </source>
</evidence>
<dbReference type="AlphaFoldDB" id="A0A225SWU0"/>
<organism evidence="2 3">
    <name type="scientific">Herbaspirillum aquaticum</name>
    <dbReference type="NCBI Taxonomy" id="568783"/>
    <lineage>
        <taxon>Bacteria</taxon>
        <taxon>Pseudomonadati</taxon>
        <taxon>Pseudomonadota</taxon>
        <taxon>Betaproteobacteria</taxon>
        <taxon>Burkholderiales</taxon>
        <taxon>Oxalobacteraceae</taxon>
        <taxon>Herbaspirillum</taxon>
    </lineage>
</organism>
<name>A0A225SWU0_9BURK</name>
<gene>
    <name evidence="2" type="ORF">CEJ45_06425</name>
</gene>
<sequence length="208" mass="22587">MIHVIHLIHPIPSRRSMSSRIAAFLFSLLALSCLPVAAGASELSDKLSQPDHVLIMRHARAPGIGDPAGFTLNDCATQRNLNEEGREQARKIGNWLRQQGVVRAMVASSPWCRTKETATLLGFGTPEVQDGLASFFNDAAQGETANQRLEQYLRKALPGKGSRALILVTHDVNIGRWTGESVASGEMVLVQVDASGKPISHKVYARPD</sequence>
<proteinExistence type="predicted"/>
<keyword evidence="3" id="KW-1185">Reference proteome</keyword>
<dbReference type="InterPro" id="IPR029033">
    <property type="entry name" value="His_PPase_superfam"/>
</dbReference>
<evidence type="ECO:0000256" key="1">
    <source>
        <dbReference type="SAM" id="SignalP"/>
    </source>
</evidence>
<comment type="caution">
    <text evidence="2">The sequence shown here is derived from an EMBL/GenBank/DDBJ whole genome shotgun (WGS) entry which is preliminary data.</text>
</comment>
<dbReference type="Pfam" id="PF00300">
    <property type="entry name" value="His_Phos_1"/>
    <property type="match status" value="1"/>
</dbReference>